<dbReference type="RefSeq" id="WP_119322049.1">
    <property type="nucleotide sequence ID" value="NZ_AP025739.1"/>
</dbReference>
<dbReference type="OrthoDB" id="8901262at2"/>
<dbReference type="AlphaFoldDB" id="A0A402CXH5"/>
<keyword evidence="2" id="KW-1185">Reference proteome</keyword>
<reference evidence="1 2" key="1">
    <citation type="journal article" date="2019" name="Int. J. Syst. Evol. Microbiol.">
        <title>Capsulimonas corticalis gen. nov., sp. nov., an aerobic capsulated bacterium, of a novel bacterial order, Capsulimonadales ord. nov., of the class Armatimonadia of the phylum Armatimonadetes.</title>
        <authorList>
            <person name="Li J."/>
            <person name="Kudo C."/>
            <person name="Tonouchi A."/>
        </authorList>
    </citation>
    <scope>NUCLEOTIDE SEQUENCE [LARGE SCALE GENOMIC DNA]</scope>
    <source>
        <strain evidence="1 2">AX-7</strain>
    </source>
</reference>
<evidence type="ECO:0000313" key="2">
    <source>
        <dbReference type="Proteomes" id="UP000287394"/>
    </source>
</evidence>
<dbReference type="InterPro" id="IPR011050">
    <property type="entry name" value="Pectin_lyase_fold/virulence"/>
</dbReference>
<sequence>MTSIHTYNVPPGHRLQKRFWKSSLALTTVALAALAPAARATTLTVPTQYSRIQDAIDAAASGDSIEVLPGAYSGFGNTDLNLGSKNLTIESTGGAAVTTLDNSGGAENNQIQTMTVSGHQTSQTTLRGFTIKNSFHDLGGAITIEDSTITIQQCIFVGNYAPAEGGAIAVISNNAASGAIISQCSFIGNSTGDLTTNSGFGGAIECIVNNTGLNQNVSVINCVFDKNTASYDGGAIDVAGYTAASPKVSVVNCTFVKNNSSGYVAPNFVGLIPAPSGSSLPGVVSEYNGAATLTNCVLYSDSAPKEVSTLSPGFTASYSDINQAGYAGSQNNFSSVPNFDDAAESDPTLDNLREQRTSPLIETGDPVGTVIASGVTVPSVDRDNVARHGTSDVGAYEFLTPTATAQTVTTTENAPVSVVLQGVDPNTPAQSLTFSATTPAHGVLTGTAPNLTYTPSADYYGSDSFTFTVNNGVYTSASATVTINVSYDPAVQSLTSSANIGGGLPLTVTATISSPAPAGGYSLKVSSNSPAIDDGAITFAPGSSTGTVDLTTHPVNNDTPVTLSATAGGATQTDNVTVQAIFRIFGFNAPSGNGGVAAAVGIALYGPAGPGGITVSLSSTDTGMVPPGTTVTIPQGSTVAWFRVVPSAVNTDTTISATATLGTFSKSANYTVLHPALLSLTAPAYVTAGLPFKVTATLKTPAPAGGVTVAVDSNSPGVSAGSITIAAGAKSGSATFSSHPVNSTTPVTLTGTYGGASVTTDIAVQAGFQTIGFNASTINSGSKAAIGIALYGPAGPGGVTIALSSTDTGMIPPGTTVTIPQGSTSVWIRVTPTAVNTNTIVSVTGTLGSDVKFASTTIISNG</sequence>
<accession>A0A402CXH5</accession>
<evidence type="ECO:0000313" key="1">
    <source>
        <dbReference type="EMBL" id="BDI32261.1"/>
    </source>
</evidence>
<dbReference type="Gene3D" id="2.60.40.2810">
    <property type="match status" value="1"/>
</dbReference>
<name>A0A402CXH5_9BACT</name>
<dbReference type="InterPro" id="IPR012334">
    <property type="entry name" value="Pectin_lyas_fold"/>
</dbReference>
<dbReference type="SUPFAM" id="SSF51126">
    <property type="entry name" value="Pectin lyase-like"/>
    <property type="match status" value="1"/>
</dbReference>
<dbReference type="KEGG" id="ccot:CCAX7_43120"/>
<protein>
    <submittedName>
        <fullName evidence="1">Uncharacterized protein</fullName>
    </submittedName>
</protein>
<dbReference type="Gene3D" id="2.160.20.10">
    <property type="entry name" value="Single-stranded right-handed beta-helix, Pectin lyase-like"/>
    <property type="match status" value="1"/>
</dbReference>
<gene>
    <name evidence="1" type="ORF">CCAX7_43120</name>
</gene>
<proteinExistence type="predicted"/>
<organism evidence="1 2">
    <name type="scientific">Capsulimonas corticalis</name>
    <dbReference type="NCBI Taxonomy" id="2219043"/>
    <lineage>
        <taxon>Bacteria</taxon>
        <taxon>Bacillati</taxon>
        <taxon>Armatimonadota</taxon>
        <taxon>Armatimonadia</taxon>
        <taxon>Capsulimonadales</taxon>
        <taxon>Capsulimonadaceae</taxon>
        <taxon>Capsulimonas</taxon>
    </lineage>
</organism>
<dbReference type="Pfam" id="PF17963">
    <property type="entry name" value="Big_9"/>
    <property type="match status" value="1"/>
</dbReference>
<dbReference type="Proteomes" id="UP000287394">
    <property type="component" value="Chromosome"/>
</dbReference>
<dbReference type="EMBL" id="AP025739">
    <property type="protein sequence ID" value="BDI32261.1"/>
    <property type="molecule type" value="Genomic_DNA"/>
</dbReference>